<reference evidence="3" key="1">
    <citation type="journal article" date="2011" name="Science">
        <title>The plant cell wall-decomposing machinery underlies the functional diversity of forest fungi.</title>
        <authorList>
            <person name="Eastwood D.C."/>
            <person name="Floudas D."/>
            <person name="Binder M."/>
            <person name="Majcherczyk A."/>
            <person name="Schneider P."/>
            <person name="Aerts A."/>
            <person name="Asiegbu F.O."/>
            <person name="Baker S.E."/>
            <person name="Barry K."/>
            <person name="Bendiksby M."/>
            <person name="Blumentritt M."/>
            <person name="Coutinho P.M."/>
            <person name="Cullen D."/>
            <person name="de Vries R.P."/>
            <person name="Gathman A."/>
            <person name="Goodell B."/>
            <person name="Henrissat B."/>
            <person name="Ihrmark K."/>
            <person name="Kauserud H."/>
            <person name="Kohler A."/>
            <person name="LaButti K."/>
            <person name="Lapidus A."/>
            <person name="Lavin J.L."/>
            <person name="Lee Y.-H."/>
            <person name="Lindquist E."/>
            <person name="Lilly W."/>
            <person name="Lucas S."/>
            <person name="Morin E."/>
            <person name="Murat C."/>
            <person name="Oguiza J.A."/>
            <person name="Park J."/>
            <person name="Pisabarro A.G."/>
            <person name="Riley R."/>
            <person name="Rosling A."/>
            <person name="Salamov A."/>
            <person name="Schmidt O."/>
            <person name="Schmutz J."/>
            <person name="Skrede I."/>
            <person name="Stenlid J."/>
            <person name="Wiebenga A."/>
            <person name="Xie X."/>
            <person name="Kuees U."/>
            <person name="Hibbett D.S."/>
            <person name="Hoffmeister D."/>
            <person name="Hoegberg N."/>
            <person name="Martin F."/>
            <person name="Grigoriev I.V."/>
            <person name="Watkinson S.C."/>
        </authorList>
    </citation>
    <scope>NUCLEOTIDE SEQUENCE [LARGE SCALE GENOMIC DNA]</scope>
    <source>
        <strain evidence="3">strain S7.3</strain>
    </source>
</reference>
<feature type="region of interest" description="Disordered" evidence="1">
    <location>
        <begin position="1"/>
        <end position="106"/>
    </location>
</feature>
<sequence length="419" mass="45956">MGNSPSSRRPATSNTSPSDFDRNYKLKARTAAEELEVNMSPPVATPRHRSSQHLHGHSRTMLSPPPNSMSESSSHRRARSVNTLSSQARGTRHPVSAPPPYSAVPEVPPFVPPTEGETRRSNGEPIFVRSGSVVATSSSSTAHISSSPSAEIWRGTESDVGSRHTRMFMLPPARPMSSRETGYLRTPMRQDSKEDALETLRKYNTVLVVDDSRSMEGRLWHEARDALAALADAAAHYDTDGIDVYFLNDKRLGAGLKAPVKRLFDHVKPKGTTPIGARLEELLLEYMAELEKAKARHDAGDVFALTQIKPVNYIIITDGVPTDDPESVIVAAARRLDNQNFPLSQVGIQFVQIGASRRATEFLKELDDGLSAHYGIRDIVDTTPYTGGSISAEILMKILLGGINRRSHLTRISPYPAFS</sequence>
<dbReference type="Gene3D" id="3.40.50.410">
    <property type="entry name" value="von Willebrand factor, type A domain"/>
    <property type="match status" value="1"/>
</dbReference>
<evidence type="ECO:0000256" key="1">
    <source>
        <dbReference type="SAM" id="MobiDB-lite"/>
    </source>
</evidence>
<protein>
    <recommendedName>
        <fullName evidence="4">VWFA domain-containing protein</fullName>
    </recommendedName>
</protein>
<organism evidence="3">
    <name type="scientific">Serpula lacrymans var. lacrymans (strain S7.3)</name>
    <name type="common">Dry rot fungus</name>
    <dbReference type="NCBI Taxonomy" id="936435"/>
    <lineage>
        <taxon>Eukaryota</taxon>
        <taxon>Fungi</taxon>
        <taxon>Dikarya</taxon>
        <taxon>Basidiomycota</taxon>
        <taxon>Agaricomycotina</taxon>
        <taxon>Agaricomycetes</taxon>
        <taxon>Agaricomycetidae</taxon>
        <taxon>Boletales</taxon>
        <taxon>Coniophorineae</taxon>
        <taxon>Serpulaceae</taxon>
        <taxon>Serpula</taxon>
    </lineage>
</organism>
<accession>F8PR58</accession>
<dbReference type="PANTHER" id="PTHR34706:SF1">
    <property type="entry name" value="VWFA DOMAIN-CONTAINING PROTEIN"/>
    <property type="match status" value="1"/>
</dbReference>
<dbReference type="HOGENOM" id="CLU_040578_1_2_1"/>
<dbReference type="PANTHER" id="PTHR34706">
    <property type="entry name" value="SLR1338 PROTEIN"/>
    <property type="match status" value="1"/>
</dbReference>
<dbReference type="OrthoDB" id="2142040at2759"/>
<feature type="compositionally biased region" description="Low complexity" evidence="1">
    <location>
        <begin position="139"/>
        <end position="149"/>
    </location>
</feature>
<dbReference type="InterPro" id="IPR036465">
    <property type="entry name" value="vWFA_dom_sf"/>
</dbReference>
<feature type="region of interest" description="Disordered" evidence="1">
    <location>
        <begin position="139"/>
        <end position="158"/>
    </location>
</feature>
<name>F8PR58_SERL3</name>
<feature type="compositionally biased region" description="Pro residues" evidence="1">
    <location>
        <begin position="96"/>
        <end position="106"/>
    </location>
</feature>
<dbReference type="STRING" id="936435.F8PR58"/>
<feature type="compositionally biased region" description="Polar residues" evidence="1">
    <location>
        <begin position="1"/>
        <end position="18"/>
    </location>
</feature>
<proteinExistence type="predicted"/>
<evidence type="ECO:0008006" key="4">
    <source>
        <dbReference type="Google" id="ProtNLM"/>
    </source>
</evidence>
<keyword evidence="3" id="KW-1185">Reference proteome</keyword>
<evidence type="ECO:0000313" key="2">
    <source>
        <dbReference type="EMBL" id="EGO02349.1"/>
    </source>
</evidence>
<feature type="compositionally biased region" description="Basic residues" evidence="1">
    <location>
        <begin position="46"/>
        <end position="58"/>
    </location>
</feature>
<dbReference type="AlphaFoldDB" id="F8PR58"/>
<gene>
    <name evidence="2" type="ORF">SERLA73DRAFT_71475</name>
</gene>
<dbReference type="InParanoid" id="F8PR58"/>
<evidence type="ECO:0000313" key="3">
    <source>
        <dbReference type="Proteomes" id="UP000008063"/>
    </source>
</evidence>
<dbReference type="Proteomes" id="UP000008063">
    <property type="component" value="Unassembled WGS sequence"/>
</dbReference>
<dbReference type="EMBL" id="GL945477">
    <property type="protein sequence ID" value="EGO02349.1"/>
    <property type="molecule type" value="Genomic_DNA"/>
</dbReference>
<dbReference type="SUPFAM" id="SSF53300">
    <property type="entry name" value="vWA-like"/>
    <property type="match status" value="1"/>
</dbReference>